<evidence type="ECO:0000313" key="3">
    <source>
        <dbReference type="Proteomes" id="UP001066276"/>
    </source>
</evidence>
<comment type="caution">
    <text evidence="2">The sequence shown here is derived from an EMBL/GenBank/DDBJ whole genome shotgun (WGS) entry which is preliminary data.</text>
</comment>
<feature type="non-terminal residue" evidence="2">
    <location>
        <position position="1"/>
    </location>
</feature>
<gene>
    <name evidence="2" type="ORF">NDU88_000986</name>
</gene>
<dbReference type="EMBL" id="JANPWB010000013">
    <property type="protein sequence ID" value="KAJ1103565.1"/>
    <property type="molecule type" value="Genomic_DNA"/>
</dbReference>
<feature type="region of interest" description="Disordered" evidence="1">
    <location>
        <begin position="61"/>
        <end position="85"/>
    </location>
</feature>
<evidence type="ECO:0000256" key="1">
    <source>
        <dbReference type="SAM" id="MobiDB-lite"/>
    </source>
</evidence>
<feature type="compositionally biased region" description="Basic and acidic residues" evidence="1">
    <location>
        <begin position="76"/>
        <end position="85"/>
    </location>
</feature>
<name>A0AAV7MTE5_PLEWA</name>
<evidence type="ECO:0000313" key="2">
    <source>
        <dbReference type="EMBL" id="KAJ1103565.1"/>
    </source>
</evidence>
<keyword evidence="3" id="KW-1185">Reference proteome</keyword>
<proteinExistence type="predicted"/>
<feature type="non-terminal residue" evidence="2">
    <location>
        <position position="85"/>
    </location>
</feature>
<accession>A0AAV7MTE5</accession>
<dbReference type="AlphaFoldDB" id="A0AAV7MTE5"/>
<reference evidence="2" key="1">
    <citation type="journal article" date="2022" name="bioRxiv">
        <title>Sequencing and chromosome-scale assembly of the giantPleurodeles waltlgenome.</title>
        <authorList>
            <person name="Brown T."/>
            <person name="Elewa A."/>
            <person name="Iarovenko S."/>
            <person name="Subramanian E."/>
            <person name="Araus A.J."/>
            <person name="Petzold A."/>
            <person name="Susuki M."/>
            <person name="Suzuki K.-i.T."/>
            <person name="Hayashi T."/>
            <person name="Toyoda A."/>
            <person name="Oliveira C."/>
            <person name="Osipova E."/>
            <person name="Leigh N.D."/>
            <person name="Simon A."/>
            <person name="Yun M.H."/>
        </authorList>
    </citation>
    <scope>NUCLEOTIDE SEQUENCE</scope>
    <source>
        <strain evidence="2">20211129_DDA</strain>
        <tissue evidence="2">Liver</tissue>
    </source>
</reference>
<sequence length="85" mass="8811">DWVERVAGDVGGCVDQLTESEVGEVVGQRCGVGVVVVLQVEIEVSKEDVIRRGEGVGAREVGNGVAEGGSWSWGSVDERSPEGGV</sequence>
<dbReference type="Proteomes" id="UP001066276">
    <property type="component" value="Chromosome 9"/>
</dbReference>
<organism evidence="2 3">
    <name type="scientific">Pleurodeles waltl</name>
    <name type="common">Iberian ribbed newt</name>
    <dbReference type="NCBI Taxonomy" id="8319"/>
    <lineage>
        <taxon>Eukaryota</taxon>
        <taxon>Metazoa</taxon>
        <taxon>Chordata</taxon>
        <taxon>Craniata</taxon>
        <taxon>Vertebrata</taxon>
        <taxon>Euteleostomi</taxon>
        <taxon>Amphibia</taxon>
        <taxon>Batrachia</taxon>
        <taxon>Caudata</taxon>
        <taxon>Salamandroidea</taxon>
        <taxon>Salamandridae</taxon>
        <taxon>Pleurodelinae</taxon>
        <taxon>Pleurodeles</taxon>
    </lineage>
</organism>
<protein>
    <submittedName>
        <fullName evidence="2">Uncharacterized protein</fullName>
    </submittedName>
</protein>